<evidence type="ECO:0000256" key="1">
    <source>
        <dbReference type="SAM" id="MobiDB-lite"/>
    </source>
</evidence>
<dbReference type="Proteomes" id="UP000266841">
    <property type="component" value="Unassembled WGS sequence"/>
</dbReference>
<gene>
    <name evidence="2" type="ORF">THAOC_08698</name>
</gene>
<dbReference type="AlphaFoldDB" id="K0SX21"/>
<keyword evidence="3" id="KW-1185">Reference proteome</keyword>
<evidence type="ECO:0000313" key="3">
    <source>
        <dbReference type="Proteomes" id="UP000266841"/>
    </source>
</evidence>
<feature type="non-terminal residue" evidence="2">
    <location>
        <position position="115"/>
    </location>
</feature>
<sequence length="115" mass="12086">MCRFFPPPWTSVPRTGRSGICTWRRGTRSSGGRPGPGFGPRGGGPGRGRRAVLPVLLPAGVPVLPQDDASRPRLDLAVPPHEPPADGPGSTRSFGVIRHAIPPTAPSSVGRRAER</sequence>
<feature type="compositionally biased region" description="Gly residues" evidence="1">
    <location>
        <begin position="32"/>
        <end position="46"/>
    </location>
</feature>
<proteinExistence type="predicted"/>
<organism evidence="2 3">
    <name type="scientific">Thalassiosira oceanica</name>
    <name type="common">Marine diatom</name>
    <dbReference type="NCBI Taxonomy" id="159749"/>
    <lineage>
        <taxon>Eukaryota</taxon>
        <taxon>Sar</taxon>
        <taxon>Stramenopiles</taxon>
        <taxon>Ochrophyta</taxon>
        <taxon>Bacillariophyta</taxon>
        <taxon>Coscinodiscophyceae</taxon>
        <taxon>Thalassiosirophycidae</taxon>
        <taxon>Thalassiosirales</taxon>
        <taxon>Thalassiosiraceae</taxon>
        <taxon>Thalassiosira</taxon>
    </lineage>
</organism>
<evidence type="ECO:0000313" key="2">
    <source>
        <dbReference type="EMBL" id="EJK69985.1"/>
    </source>
</evidence>
<reference evidence="2 3" key="1">
    <citation type="journal article" date="2012" name="Genome Biol.">
        <title>Genome and low-iron response of an oceanic diatom adapted to chronic iron limitation.</title>
        <authorList>
            <person name="Lommer M."/>
            <person name="Specht M."/>
            <person name="Roy A.S."/>
            <person name="Kraemer L."/>
            <person name="Andreson R."/>
            <person name="Gutowska M.A."/>
            <person name="Wolf J."/>
            <person name="Bergner S.V."/>
            <person name="Schilhabel M.B."/>
            <person name="Klostermeier U.C."/>
            <person name="Beiko R.G."/>
            <person name="Rosenstiel P."/>
            <person name="Hippler M."/>
            <person name="Laroche J."/>
        </authorList>
    </citation>
    <scope>NUCLEOTIDE SEQUENCE [LARGE SCALE GENOMIC DNA]</scope>
    <source>
        <strain evidence="2 3">CCMP1005</strain>
    </source>
</reference>
<protein>
    <submittedName>
        <fullName evidence="2">Uncharacterized protein</fullName>
    </submittedName>
</protein>
<dbReference type="EMBL" id="AGNL01009240">
    <property type="protein sequence ID" value="EJK69985.1"/>
    <property type="molecule type" value="Genomic_DNA"/>
</dbReference>
<comment type="caution">
    <text evidence="2">The sequence shown here is derived from an EMBL/GenBank/DDBJ whole genome shotgun (WGS) entry which is preliminary data.</text>
</comment>
<name>K0SX21_THAOC</name>
<feature type="region of interest" description="Disordered" evidence="1">
    <location>
        <begin position="1"/>
        <end position="50"/>
    </location>
</feature>
<feature type="region of interest" description="Disordered" evidence="1">
    <location>
        <begin position="63"/>
        <end position="115"/>
    </location>
</feature>
<feature type="compositionally biased region" description="Pro residues" evidence="1">
    <location>
        <begin position="1"/>
        <end position="10"/>
    </location>
</feature>
<accession>K0SX21</accession>